<reference evidence="1" key="1">
    <citation type="submission" date="2016-10" db="EMBL/GenBank/DDBJ databases">
        <title>Sequence of Gallionella enrichment culture.</title>
        <authorList>
            <person name="Poehlein A."/>
            <person name="Muehling M."/>
            <person name="Daniel R."/>
        </authorList>
    </citation>
    <scope>NUCLEOTIDE SEQUENCE</scope>
</reference>
<gene>
    <name evidence="1" type="ORF">GALL_472180</name>
</gene>
<name>A0A1J5PU89_9ZZZZ</name>
<dbReference type="AlphaFoldDB" id="A0A1J5PU89"/>
<organism evidence="1">
    <name type="scientific">mine drainage metagenome</name>
    <dbReference type="NCBI Taxonomy" id="410659"/>
    <lineage>
        <taxon>unclassified sequences</taxon>
        <taxon>metagenomes</taxon>
        <taxon>ecological metagenomes</taxon>
    </lineage>
</organism>
<accession>A0A1J5PU89</accession>
<protein>
    <submittedName>
        <fullName evidence="1">Uncharacterized protein</fullName>
    </submittedName>
</protein>
<dbReference type="EMBL" id="MLJW01003854">
    <property type="protein sequence ID" value="OIQ71164.1"/>
    <property type="molecule type" value="Genomic_DNA"/>
</dbReference>
<proteinExistence type="predicted"/>
<evidence type="ECO:0000313" key="1">
    <source>
        <dbReference type="EMBL" id="OIQ71164.1"/>
    </source>
</evidence>
<comment type="caution">
    <text evidence="1">The sequence shown here is derived from an EMBL/GenBank/DDBJ whole genome shotgun (WGS) entry which is preliminary data.</text>
</comment>
<sequence length="46" mass="4810">MDEAGVRLLADLIAGHLRGGGLAVLTSHQRVPVGDMEAQLLELKAS</sequence>